<keyword evidence="2" id="KW-1185">Reference proteome</keyword>
<name>A0ACC2YJ14_9PEZI</name>
<organism evidence="1 2">
    <name type="scientific">Coniosporium tulheliwenetii</name>
    <dbReference type="NCBI Taxonomy" id="3383036"/>
    <lineage>
        <taxon>Eukaryota</taxon>
        <taxon>Fungi</taxon>
        <taxon>Dikarya</taxon>
        <taxon>Ascomycota</taxon>
        <taxon>Pezizomycotina</taxon>
        <taxon>Dothideomycetes</taxon>
        <taxon>Dothideomycetes incertae sedis</taxon>
        <taxon>Coniosporium</taxon>
    </lineage>
</organism>
<protein>
    <submittedName>
        <fullName evidence="1">Uncharacterized protein</fullName>
    </submittedName>
</protein>
<dbReference type="Proteomes" id="UP001172680">
    <property type="component" value="Unassembled WGS sequence"/>
</dbReference>
<reference evidence="1" key="1">
    <citation type="submission" date="2022-10" db="EMBL/GenBank/DDBJ databases">
        <title>Culturing micro-colonial fungi from biological soil crusts in the Mojave desert and describing Neophaeococcomyces mojavensis, and introducing the new genera and species Taxawa tesnikishii.</title>
        <authorList>
            <person name="Kurbessoian T."/>
            <person name="Stajich J.E."/>
        </authorList>
    </citation>
    <scope>NUCLEOTIDE SEQUENCE</scope>
    <source>
        <strain evidence="1">JES_115</strain>
    </source>
</reference>
<dbReference type="EMBL" id="JAPDRP010000028">
    <property type="protein sequence ID" value="KAJ9635189.1"/>
    <property type="molecule type" value="Genomic_DNA"/>
</dbReference>
<gene>
    <name evidence="1" type="ORF">H2199_008675</name>
</gene>
<evidence type="ECO:0000313" key="2">
    <source>
        <dbReference type="Proteomes" id="UP001172680"/>
    </source>
</evidence>
<sequence>MPPKKNVTPAKVPEGTVRIPAIIEMSGSDTAARHKELMDALQSIQSSVKDLTARVGKMEVTLPIIQFTQHLMSGRLEKIEKTLPIMQESQNDLLAHAEKIEKTLSDGDPEHTDLFGTVQKLECQLDSIRHDTCHLKDTLHIISCRQSDFLERVDHVQGMAPSFREEHDSTTSGQGEEDDDNTLGLIAVGFASKRFEAERRVVGENGEVLWGGFSMTESRKEQRAFKQEAIRQQMREILYQIESSGKNISCNVCGAKFLKECFLRNHHNWCSYHENTADAVEDWTPAEWYRISTEWHEVDYDERLRKQAAKSDLAMIPSLL</sequence>
<comment type="caution">
    <text evidence="1">The sequence shown here is derived from an EMBL/GenBank/DDBJ whole genome shotgun (WGS) entry which is preliminary data.</text>
</comment>
<proteinExistence type="predicted"/>
<evidence type="ECO:0000313" key="1">
    <source>
        <dbReference type="EMBL" id="KAJ9635189.1"/>
    </source>
</evidence>
<accession>A0ACC2YJ14</accession>